<gene>
    <name evidence="2" type="ORF">NM06_09815</name>
</gene>
<organism evidence="2 3">
    <name type="scientific">Photobacterium sp. (strain ATCC 43367)</name>
    <dbReference type="NCBI Taxonomy" id="379097"/>
    <lineage>
        <taxon>Bacteria</taxon>
        <taxon>Pseudomonadati</taxon>
        <taxon>Pseudomonadota</taxon>
        <taxon>Gammaproteobacteria</taxon>
        <taxon>Vibrionales</taxon>
        <taxon>Vibrionaceae</taxon>
        <taxon>Vibrio</taxon>
        <taxon>Vibrio oreintalis group</taxon>
    </lineage>
</organism>
<dbReference type="CDD" id="cd01948">
    <property type="entry name" value="EAL"/>
    <property type="match status" value="1"/>
</dbReference>
<dbReference type="STRING" id="379097.SE23_04350"/>
<dbReference type="InterPro" id="IPR035919">
    <property type="entry name" value="EAL_sf"/>
</dbReference>
<dbReference type="InterPro" id="IPR001633">
    <property type="entry name" value="EAL_dom"/>
</dbReference>
<accession>A0A0A5HTF2</accession>
<evidence type="ECO:0000313" key="2">
    <source>
        <dbReference type="EMBL" id="KGY08827.1"/>
    </source>
</evidence>
<dbReference type="PANTHER" id="PTHR33121">
    <property type="entry name" value="CYCLIC DI-GMP PHOSPHODIESTERASE PDEF"/>
    <property type="match status" value="1"/>
</dbReference>
<dbReference type="Proteomes" id="UP000030451">
    <property type="component" value="Unassembled WGS sequence"/>
</dbReference>
<dbReference type="SMART" id="SM00052">
    <property type="entry name" value="EAL"/>
    <property type="match status" value="1"/>
</dbReference>
<dbReference type="Gene3D" id="3.20.20.450">
    <property type="entry name" value="EAL domain"/>
    <property type="match status" value="1"/>
</dbReference>
<reference evidence="2 3" key="1">
    <citation type="submission" date="2014-10" db="EMBL/GenBank/DDBJ databases">
        <title>Genome sequencing of Vibrio sinaloensis T08.</title>
        <authorList>
            <person name="Chan K.-G."/>
            <person name="Mohamad N.I."/>
        </authorList>
    </citation>
    <scope>NUCLEOTIDE SEQUENCE [LARGE SCALE GENOMIC DNA]</scope>
    <source>
        <strain evidence="2 3">T08</strain>
    </source>
</reference>
<name>A0A0A5HTF2_PHOS4</name>
<dbReference type="PANTHER" id="PTHR33121:SF76">
    <property type="entry name" value="SIGNALING PROTEIN"/>
    <property type="match status" value="1"/>
</dbReference>
<comment type="caution">
    <text evidence="2">The sequence shown here is derived from an EMBL/GenBank/DDBJ whole genome shotgun (WGS) entry which is preliminary data.</text>
</comment>
<sequence length="264" mass="29808">MILTSKSQFQRCLETTDEHQFIANYNGLILSSVYQPIFDIDESIFGVEALVRIKDANGNPIRPDHFFCSDTFCYEDKINVERLSRVIHLRNFAQSDFRHKQLFLNVLPIAGERLATEDLKNGLLASRIQHLGLKNSQIVMELIELDCENLRYLETAVEKLNQNGFNVAIDDFGVNASTEARVLQVKPHILKMDRSLLLQYCSGDHAPLLSALQLAKRIGAQTVIEGIETAQQLNAMRALNVDLYQGFHLAMPVMLPAKIVLPSN</sequence>
<dbReference type="InterPro" id="IPR050706">
    <property type="entry name" value="Cyclic-di-GMP_PDE-like"/>
</dbReference>
<feature type="domain" description="EAL" evidence="1">
    <location>
        <begin position="11"/>
        <end position="264"/>
    </location>
</feature>
<dbReference type="OrthoDB" id="1673646at2"/>
<dbReference type="AlphaFoldDB" id="A0A0A5HTF2"/>
<dbReference type="PROSITE" id="PS50883">
    <property type="entry name" value="EAL"/>
    <property type="match status" value="1"/>
</dbReference>
<proteinExistence type="predicted"/>
<dbReference type="Pfam" id="PF00563">
    <property type="entry name" value="EAL"/>
    <property type="match status" value="1"/>
</dbReference>
<evidence type="ECO:0000313" key="3">
    <source>
        <dbReference type="Proteomes" id="UP000030451"/>
    </source>
</evidence>
<protein>
    <submittedName>
        <fullName evidence="2">Diguanylate phosphodiesterase</fullName>
    </submittedName>
</protein>
<evidence type="ECO:0000259" key="1">
    <source>
        <dbReference type="PROSITE" id="PS50883"/>
    </source>
</evidence>
<dbReference type="RefSeq" id="WP_038190525.1">
    <property type="nucleotide sequence ID" value="NZ_JRWP01000018.1"/>
</dbReference>
<dbReference type="EMBL" id="JRWP01000018">
    <property type="protein sequence ID" value="KGY08827.1"/>
    <property type="molecule type" value="Genomic_DNA"/>
</dbReference>
<dbReference type="SUPFAM" id="SSF141868">
    <property type="entry name" value="EAL domain-like"/>
    <property type="match status" value="1"/>
</dbReference>
<dbReference type="GO" id="GO:0071111">
    <property type="term" value="F:cyclic-guanylate-specific phosphodiesterase activity"/>
    <property type="evidence" value="ECO:0007669"/>
    <property type="project" value="InterPro"/>
</dbReference>